<dbReference type="PATRIC" id="fig|1403939.3.peg.1630"/>
<feature type="non-terminal residue" evidence="1">
    <location>
        <position position="1"/>
    </location>
</feature>
<organism evidence="1 2">
    <name type="scientific">Actinomyces urogenitalis DORA_12</name>
    <dbReference type="NCBI Taxonomy" id="1403939"/>
    <lineage>
        <taxon>Bacteria</taxon>
        <taxon>Bacillati</taxon>
        <taxon>Actinomycetota</taxon>
        <taxon>Actinomycetes</taxon>
        <taxon>Actinomycetales</taxon>
        <taxon>Actinomycetaceae</taxon>
        <taxon>Actinomyces</taxon>
    </lineage>
</organism>
<name>W1V9Q0_9ACTO</name>
<sequence length="49" mass="5378">AERPPLVARIGVPRRFLTTASRDQLLADFGMDADGVARAARRIVRTRSA</sequence>
<evidence type="ECO:0000313" key="2">
    <source>
        <dbReference type="Proteomes" id="UP000018852"/>
    </source>
</evidence>
<gene>
    <name evidence="1" type="ORF">Q605_AUC00990G0001</name>
</gene>
<protein>
    <submittedName>
        <fullName evidence="1">1-deoxy-D-xylulose-5-phosphate synthase</fullName>
    </submittedName>
</protein>
<dbReference type="AlphaFoldDB" id="W1V9Q0"/>
<dbReference type="EMBL" id="AZLV01000990">
    <property type="protein sequence ID" value="ETJ02391.1"/>
    <property type="molecule type" value="Genomic_DNA"/>
</dbReference>
<dbReference type="InterPro" id="IPR009014">
    <property type="entry name" value="Transketo_C/PFOR_II"/>
</dbReference>
<evidence type="ECO:0000313" key="1">
    <source>
        <dbReference type="EMBL" id="ETJ02391.1"/>
    </source>
</evidence>
<dbReference type="Gene3D" id="3.40.50.920">
    <property type="match status" value="1"/>
</dbReference>
<proteinExistence type="predicted"/>
<comment type="caution">
    <text evidence="1">The sequence shown here is derived from an EMBL/GenBank/DDBJ whole genome shotgun (WGS) entry which is preliminary data.</text>
</comment>
<reference evidence="1 2" key="1">
    <citation type="submission" date="2013-12" db="EMBL/GenBank/DDBJ databases">
        <title>A Varibaculum cambriense genome reconstructed from a premature infant gut community with otherwise low bacterial novelty that shifts toward anaerobic metabolism during the third week of life.</title>
        <authorList>
            <person name="Brown C.T."/>
            <person name="Sharon I."/>
            <person name="Thomas B.C."/>
            <person name="Castelle C.J."/>
            <person name="Morowitz M.J."/>
            <person name="Banfield J.F."/>
        </authorList>
    </citation>
    <scope>NUCLEOTIDE SEQUENCE [LARGE SCALE GENOMIC DNA]</scope>
    <source>
        <strain evidence="2">DORA_12</strain>
    </source>
</reference>
<accession>W1V9Q0</accession>
<dbReference type="SUPFAM" id="SSF52922">
    <property type="entry name" value="TK C-terminal domain-like"/>
    <property type="match status" value="1"/>
</dbReference>
<dbReference type="Proteomes" id="UP000018852">
    <property type="component" value="Unassembled WGS sequence"/>
</dbReference>